<dbReference type="InterPro" id="IPR003599">
    <property type="entry name" value="Ig_sub"/>
</dbReference>
<evidence type="ECO:0000256" key="5">
    <source>
        <dbReference type="SAM" id="Phobius"/>
    </source>
</evidence>
<dbReference type="PROSITE" id="PS50835">
    <property type="entry name" value="IG_LIKE"/>
    <property type="match status" value="1"/>
</dbReference>
<evidence type="ECO:0000256" key="2">
    <source>
        <dbReference type="ARBA" id="ARBA00023157"/>
    </source>
</evidence>
<evidence type="ECO:0000256" key="4">
    <source>
        <dbReference type="SAM" id="MobiDB-lite"/>
    </source>
</evidence>
<accession>A0A0R3X1R3</accession>
<dbReference type="GO" id="GO:0043025">
    <property type="term" value="C:neuronal cell body"/>
    <property type="evidence" value="ECO:0007669"/>
    <property type="project" value="TreeGrafter"/>
</dbReference>
<name>A0A0R3X1R3_HYDTA</name>
<dbReference type="PANTHER" id="PTHR45080">
    <property type="entry name" value="CONTACTIN 5"/>
    <property type="match status" value="1"/>
</dbReference>
<dbReference type="InterPro" id="IPR013098">
    <property type="entry name" value="Ig_I-set"/>
</dbReference>
<evidence type="ECO:0000259" key="6">
    <source>
        <dbReference type="PROSITE" id="PS50835"/>
    </source>
</evidence>
<feature type="domain" description="Ig-like" evidence="6">
    <location>
        <begin position="136"/>
        <end position="233"/>
    </location>
</feature>
<evidence type="ECO:0000256" key="3">
    <source>
        <dbReference type="ARBA" id="ARBA00023319"/>
    </source>
</evidence>
<keyword evidence="8" id="KW-1185">Reference proteome</keyword>
<dbReference type="Gene3D" id="2.60.40.10">
    <property type="entry name" value="Immunoglobulins"/>
    <property type="match status" value="1"/>
</dbReference>
<gene>
    <name evidence="7" type="ORF">TTAC_LOCUS7156</name>
</gene>
<dbReference type="EMBL" id="UYWX01020349">
    <property type="protein sequence ID" value="VDM31493.1"/>
    <property type="molecule type" value="Genomic_DNA"/>
</dbReference>
<dbReference type="GO" id="GO:0008046">
    <property type="term" value="F:axon guidance receptor activity"/>
    <property type="evidence" value="ECO:0007669"/>
    <property type="project" value="TreeGrafter"/>
</dbReference>
<dbReference type="GO" id="GO:0007156">
    <property type="term" value="P:homophilic cell adhesion via plasma membrane adhesion molecules"/>
    <property type="evidence" value="ECO:0007669"/>
    <property type="project" value="TreeGrafter"/>
</dbReference>
<sequence length="424" mass="47641">MILLRNAEDFDVVVLITQVLTKPAGVSIPPRAVLRRFFVPSNKSSSLSSSGSSFNSFHQKFGCLESFKPNAKYTFLLADTGETLLHRGIRLPVFALSGPSLTFSEKQHLCDQVQRFFGDLSYQIAERSVLCAIDAPQMNKFELQTLPFGENFNATCVADGDPLPQVMWYKDNYPVDIATNGRNVRVEVVQVNNHVREAILEIDNLVLLDNGDYICRAKNPLGTTQSLLQLRVTTAGVSLTDQELAMVFSTVSAGSVNTLWLQILFQFVFIALFGLIVVGIILVFRRKDRRAKQKRKIMRGNEVLLKSQYVQVNTFEPPPPPINSSLSTNRQPHYQKANFFTSAMPQTPNYARLATNEFNLDVYSDMRNEKSLEGSTTPDRPRLAAMQQPQLVNLSRSPLEPIEEQDIDVSSNFLSPTRENPNFL</sequence>
<dbReference type="SMART" id="SM00409">
    <property type="entry name" value="IG"/>
    <property type="match status" value="1"/>
</dbReference>
<dbReference type="Pfam" id="PF07679">
    <property type="entry name" value="I-set"/>
    <property type="match status" value="1"/>
</dbReference>
<feature type="compositionally biased region" description="Polar residues" evidence="4">
    <location>
        <begin position="408"/>
        <end position="424"/>
    </location>
</feature>
<feature type="region of interest" description="Disordered" evidence="4">
    <location>
        <begin position="369"/>
        <end position="392"/>
    </location>
</feature>
<dbReference type="AlphaFoldDB" id="A0A0R3X1R3"/>
<feature type="transmembrane region" description="Helical" evidence="5">
    <location>
        <begin position="259"/>
        <end position="284"/>
    </location>
</feature>
<dbReference type="GO" id="GO:0005886">
    <property type="term" value="C:plasma membrane"/>
    <property type="evidence" value="ECO:0007669"/>
    <property type="project" value="TreeGrafter"/>
</dbReference>
<dbReference type="InterPro" id="IPR013783">
    <property type="entry name" value="Ig-like_fold"/>
</dbReference>
<dbReference type="CDD" id="cd00096">
    <property type="entry name" value="Ig"/>
    <property type="match status" value="1"/>
</dbReference>
<dbReference type="STRING" id="6205.A0A0R3X1R3"/>
<evidence type="ECO:0000313" key="8">
    <source>
        <dbReference type="Proteomes" id="UP000274429"/>
    </source>
</evidence>
<evidence type="ECO:0000256" key="1">
    <source>
        <dbReference type="ARBA" id="ARBA00022729"/>
    </source>
</evidence>
<evidence type="ECO:0000313" key="7">
    <source>
        <dbReference type="EMBL" id="VDM31493.1"/>
    </source>
</evidence>
<keyword evidence="1" id="KW-0732">Signal</keyword>
<proteinExistence type="predicted"/>
<keyword evidence="5" id="KW-0812">Transmembrane</keyword>
<keyword evidence="5" id="KW-0472">Membrane</keyword>
<feature type="region of interest" description="Disordered" evidence="4">
    <location>
        <begin position="404"/>
        <end position="424"/>
    </location>
</feature>
<dbReference type="GO" id="GO:0050808">
    <property type="term" value="P:synapse organization"/>
    <property type="evidence" value="ECO:0007669"/>
    <property type="project" value="TreeGrafter"/>
</dbReference>
<reference evidence="7 8" key="2">
    <citation type="submission" date="2018-11" db="EMBL/GenBank/DDBJ databases">
        <authorList>
            <consortium name="Pathogen Informatics"/>
        </authorList>
    </citation>
    <scope>NUCLEOTIDE SEQUENCE [LARGE SCALE GENOMIC DNA]</scope>
</reference>
<evidence type="ECO:0000313" key="9">
    <source>
        <dbReference type="WBParaSite" id="TTAC_0000717101-mRNA-1"/>
    </source>
</evidence>
<reference evidence="9" key="1">
    <citation type="submission" date="2017-02" db="UniProtKB">
        <authorList>
            <consortium name="WormBaseParasite"/>
        </authorList>
    </citation>
    <scope>IDENTIFICATION</scope>
</reference>
<keyword evidence="5" id="KW-1133">Transmembrane helix</keyword>
<dbReference type="InterPro" id="IPR050958">
    <property type="entry name" value="Cell_Adh-Cytoskel_Orgn"/>
</dbReference>
<dbReference type="WBParaSite" id="TTAC_0000717101-mRNA-1">
    <property type="protein sequence ID" value="TTAC_0000717101-mRNA-1"/>
    <property type="gene ID" value="TTAC_0000717101"/>
</dbReference>
<dbReference type="PANTHER" id="PTHR45080:SF8">
    <property type="entry name" value="IG-LIKE DOMAIN-CONTAINING PROTEIN"/>
    <property type="match status" value="1"/>
</dbReference>
<dbReference type="SUPFAM" id="SSF48726">
    <property type="entry name" value="Immunoglobulin"/>
    <property type="match status" value="1"/>
</dbReference>
<dbReference type="FunFam" id="2.60.40.10:FF:000032">
    <property type="entry name" value="palladin isoform X1"/>
    <property type="match status" value="1"/>
</dbReference>
<dbReference type="InterPro" id="IPR036179">
    <property type="entry name" value="Ig-like_dom_sf"/>
</dbReference>
<keyword evidence="3" id="KW-0393">Immunoglobulin domain</keyword>
<dbReference type="GO" id="GO:0030424">
    <property type="term" value="C:axon"/>
    <property type="evidence" value="ECO:0007669"/>
    <property type="project" value="TreeGrafter"/>
</dbReference>
<protein>
    <submittedName>
        <fullName evidence="9">Ig-like domain-containing protein</fullName>
    </submittedName>
</protein>
<dbReference type="SMART" id="SM00408">
    <property type="entry name" value="IGc2"/>
    <property type="match status" value="1"/>
</dbReference>
<organism evidence="9">
    <name type="scientific">Hydatigena taeniaeformis</name>
    <name type="common">Feline tapeworm</name>
    <name type="synonym">Taenia taeniaeformis</name>
    <dbReference type="NCBI Taxonomy" id="6205"/>
    <lineage>
        <taxon>Eukaryota</taxon>
        <taxon>Metazoa</taxon>
        <taxon>Spiralia</taxon>
        <taxon>Lophotrochozoa</taxon>
        <taxon>Platyhelminthes</taxon>
        <taxon>Cestoda</taxon>
        <taxon>Eucestoda</taxon>
        <taxon>Cyclophyllidea</taxon>
        <taxon>Taeniidae</taxon>
        <taxon>Hydatigera</taxon>
    </lineage>
</organism>
<dbReference type="Proteomes" id="UP000274429">
    <property type="component" value="Unassembled WGS sequence"/>
</dbReference>
<dbReference type="InterPro" id="IPR003598">
    <property type="entry name" value="Ig_sub2"/>
</dbReference>
<dbReference type="OrthoDB" id="6159398at2759"/>
<dbReference type="InterPro" id="IPR007110">
    <property type="entry name" value="Ig-like_dom"/>
</dbReference>
<keyword evidence="2" id="KW-1015">Disulfide bond</keyword>